<evidence type="ECO:0000256" key="3">
    <source>
        <dbReference type="ARBA" id="ARBA00015086"/>
    </source>
</evidence>
<dbReference type="GO" id="GO:0018189">
    <property type="term" value="P:pyrroloquinoline quinone biosynthetic process"/>
    <property type="evidence" value="ECO:0007669"/>
    <property type="project" value="UniProtKB-UniPathway"/>
</dbReference>
<dbReference type="AlphaFoldDB" id="A0A7W7RI17"/>
<dbReference type="NCBIfam" id="TIGR02107">
    <property type="entry name" value="PQQ_syn_pqqA"/>
    <property type="match status" value="1"/>
</dbReference>
<comment type="caution">
    <text evidence="4">The sequence shown here is derived from an EMBL/GenBank/DDBJ whole genome shotgun (WGS) entry which is preliminary data.</text>
</comment>
<evidence type="ECO:0000256" key="2">
    <source>
        <dbReference type="ARBA" id="ARBA00009325"/>
    </source>
</evidence>
<evidence type="ECO:0000313" key="5">
    <source>
        <dbReference type="Proteomes" id="UP000523007"/>
    </source>
</evidence>
<comment type="pathway">
    <text evidence="1">Cofactor biosynthesis; pyrroloquinoline quinone biosynthesis.</text>
</comment>
<dbReference type="UniPathway" id="UPA00539"/>
<evidence type="ECO:0000256" key="1">
    <source>
        <dbReference type="ARBA" id="ARBA00004886"/>
    </source>
</evidence>
<dbReference type="InterPro" id="IPR011725">
    <property type="entry name" value="PQQ_synth_PqqA"/>
</dbReference>
<protein>
    <recommendedName>
        <fullName evidence="3">Coenzyme PQQ synthesis protein A</fullName>
    </recommendedName>
</protein>
<evidence type="ECO:0000313" key="4">
    <source>
        <dbReference type="EMBL" id="MBB4932344.1"/>
    </source>
</evidence>
<dbReference type="Proteomes" id="UP000523007">
    <property type="component" value="Unassembled WGS sequence"/>
</dbReference>
<organism evidence="4 5">
    <name type="scientific">Lipingzhangella halophila</name>
    <dbReference type="NCBI Taxonomy" id="1783352"/>
    <lineage>
        <taxon>Bacteria</taxon>
        <taxon>Bacillati</taxon>
        <taxon>Actinomycetota</taxon>
        <taxon>Actinomycetes</taxon>
        <taxon>Streptosporangiales</taxon>
        <taxon>Nocardiopsidaceae</taxon>
        <taxon>Lipingzhangella</taxon>
    </lineage>
</organism>
<dbReference type="Pfam" id="PF08042">
    <property type="entry name" value="PqqA"/>
    <property type="match status" value="1"/>
</dbReference>
<accession>A0A7W7RI17</accession>
<dbReference type="RefSeq" id="WP_184579705.1">
    <property type="nucleotide sequence ID" value="NZ_JACHJT010000001.1"/>
</dbReference>
<reference evidence="4 5" key="1">
    <citation type="submission" date="2020-08" db="EMBL/GenBank/DDBJ databases">
        <title>Sequencing the genomes of 1000 actinobacteria strains.</title>
        <authorList>
            <person name="Klenk H.-P."/>
        </authorList>
    </citation>
    <scope>NUCLEOTIDE SEQUENCE [LARGE SCALE GENOMIC DNA]</scope>
    <source>
        <strain evidence="4 5">DSM 102030</strain>
    </source>
</reference>
<comment type="similarity">
    <text evidence="2">Belongs to the PqqA family.</text>
</comment>
<keyword evidence="5" id="KW-1185">Reference proteome</keyword>
<proteinExistence type="inferred from homology"/>
<sequence length="33" mass="3857">MESVVAQPEVWETPEFEQIEVAPEVTMYFGRLD</sequence>
<gene>
    <name evidence="4" type="ORF">F4561_003164</name>
</gene>
<dbReference type="EMBL" id="JACHJT010000001">
    <property type="protein sequence ID" value="MBB4932344.1"/>
    <property type="molecule type" value="Genomic_DNA"/>
</dbReference>
<name>A0A7W7RI17_9ACTN</name>